<dbReference type="EMBL" id="JFHR01000001">
    <property type="protein sequence ID" value="KEQ55493.1"/>
    <property type="molecule type" value="Genomic_DNA"/>
</dbReference>
<dbReference type="Proteomes" id="UP000028411">
    <property type="component" value="Unassembled WGS sequence"/>
</dbReference>
<protein>
    <submittedName>
        <fullName evidence="2">Uncharacterized protein</fullName>
    </submittedName>
</protein>
<evidence type="ECO:0000313" key="3">
    <source>
        <dbReference type="Proteomes" id="UP000028411"/>
    </source>
</evidence>
<evidence type="ECO:0000256" key="1">
    <source>
        <dbReference type="SAM" id="MobiDB-lite"/>
    </source>
</evidence>
<dbReference type="eggNOG" id="ENOG502ZJV6">
    <property type="taxonomic scope" value="Bacteria"/>
</dbReference>
<organism evidence="2 3">
    <name type="scientific">Sphingobium chlorophenolicum</name>
    <dbReference type="NCBI Taxonomy" id="46429"/>
    <lineage>
        <taxon>Bacteria</taxon>
        <taxon>Pseudomonadati</taxon>
        <taxon>Pseudomonadota</taxon>
        <taxon>Alphaproteobacteria</taxon>
        <taxon>Sphingomonadales</taxon>
        <taxon>Sphingomonadaceae</taxon>
        <taxon>Sphingobium</taxon>
    </lineage>
</organism>
<reference evidence="2 3" key="1">
    <citation type="submission" date="2014-02" db="EMBL/GenBank/DDBJ databases">
        <title>Whole genome sequence of Sphingobium chlorophenolicum NBRC 16172.</title>
        <authorList>
            <person name="Gan H.M."/>
            <person name="Gan H.Y."/>
            <person name="Chew T.H."/>
            <person name="Savka M.A."/>
        </authorList>
    </citation>
    <scope>NUCLEOTIDE SEQUENCE [LARGE SCALE GENOMIC DNA]</scope>
    <source>
        <strain evidence="2 3">NBRC 16172</strain>
    </source>
</reference>
<feature type="region of interest" description="Disordered" evidence="1">
    <location>
        <begin position="1"/>
        <end position="39"/>
    </location>
</feature>
<comment type="caution">
    <text evidence="2">The sequence shown here is derived from an EMBL/GenBank/DDBJ whole genome shotgun (WGS) entry which is preliminary data.</text>
</comment>
<proteinExistence type="predicted"/>
<dbReference type="AlphaFoldDB" id="A0A081RJX0"/>
<gene>
    <name evidence="2" type="ORF">BV95_00131</name>
</gene>
<sequence length="121" mass="13994">MHADGEPAWLVAWRERDHQPQPPKQPKPRRPAPPRDAPYTPLRMKGQAAAIGIIEPDAWPFDGCVRREPVTDMDIPGRVVRRVGWHRCLKCRRPFFSEDVLRLRLCSGTEGCRGDEDRFTR</sequence>
<accession>A0A081RJX0</accession>
<name>A0A081RJX0_SPHCR</name>
<evidence type="ECO:0000313" key="2">
    <source>
        <dbReference type="EMBL" id="KEQ55493.1"/>
    </source>
</evidence>